<accession>A0A1I7Y8M3</accession>
<evidence type="ECO:0000256" key="1">
    <source>
        <dbReference type="SAM" id="Coils"/>
    </source>
</evidence>
<name>A0A1I7Y8M3_9BILA</name>
<dbReference type="Proteomes" id="UP000095287">
    <property type="component" value="Unplaced"/>
</dbReference>
<feature type="region of interest" description="Disordered" evidence="2">
    <location>
        <begin position="294"/>
        <end position="330"/>
    </location>
</feature>
<evidence type="ECO:0000313" key="4">
    <source>
        <dbReference type="WBParaSite" id="L893_g13846.t1"/>
    </source>
</evidence>
<dbReference type="AlphaFoldDB" id="A0A1I7Y8M3"/>
<dbReference type="WBParaSite" id="L893_g13846.t1">
    <property type="protein sequence ID" value="L893_g13846.t1"/>
    <property type="gene ID" value="L893_g13846"/>
</dbReference>
<keyword evidence="1" id="KW-0175">Coiled coil</keyword>
<feature type="compositionally biased region" description="Acidic residues" evidence="2">
    <location>
        <begin position="294"/>
        <end position="327"/>
    </location>
</feature>
<reference evidence="4" key="1">
    <citation type="submission" date="2016-11" db="UniProtKB">
        <authorList>
            <consortium name="WormBaseParasite"/>
        </authorList>
    </citation>
    <scope>IDENTIFICATION</scope>
</reference>
<feature type="coiled-coil region" evidence="1">
    <location>
        <begin position="82"/>
        <end position="109"/>
    </location>
</feature>
<sequence length="432" mass="50802">MERTTTASAIVLETIERLWSALDACQQRNADLEAELDDMKSQNTILSKKLLLSEQKEVSLKKENEQKDLNLLAYHNYYKPTIQRLSNDLDACKQRNTTLEAEITEKERENGVVKAALESSSAEILRLDKSLRGCRSLEGEIMDLTTMLQEQKNRTQLLEKQLMELEKKATVYYTGTQGSGDFDQLDNDKLCIMPTFFESSFERLLRTIQLREYRDSIQKLFDAQYALSSPEYAEEQEASELRASLAMRLTRIDDLLANLYRIRDEIYHDFDGDEYDDDDSDDGYYDSYLDVNEEQYTEDEDVTEEGAEYTDDDLDESEAEDEDEEASSDAQMIGIEESVIVDVVETLKKSWRKMRKTWTTCEELENECAPERLHVRRHKHNYYKRHKEREYIEDTFADMLESHRTKPKTWKETNKRRRLYKSWTTCTMPAVW</sequence>
<feature type="coiled-coil region" evidence="1">
    <location>
        <begin position="134"/>
        <end position="168"/>
    </location>
</feature>
<keyword evidence="3" id="KW-1185">Reference proteome</keyword>
<feature type="coiled-coil region" evidence="1">
    <location>
        <begin position="22"/>
        <end position="49"/>
    </location>
</feature>
<evidence type="ECO:0000256" key="2">
    <source>
        <dbReference type="SAM" id="MobiDB-lite"/>
    </source>
</evidence>
<evidence type="ECO:0000313" key="3">
    <source>
        <dbReference type="Proteomes" id="UP000095287"/>
    </source>
</evidence>
<organism evidence="3 4">
    <name type="scientific">Steinernema glaseri</name>
    <dbReference type="NCBI Taxonomy" id="37863"/>
    <lineage>
        <taxon>Eukaryota</taxon>
        <taxon>Metazoa</taxon>
        <taxon>Ecdysozoa</taxon>
        <taxon>Nematoda</taxon>
        <taxon>Chromadorea</taxon>
        <taxon>Rhabditida</taxon>
        <taxon>Tylenchina</taxon>
        <taxon>Panagrolaimomorpha</taxon>
        <taxon>Strongyloidoidea</taxon>
        <taxon>Steinernematidae</taxon>
        <taxon>Steinernema</taxon>
    </lineage>
</organism>
<proteinExistence type="predicted"/>
<protein>
    <submittedName>
        <fullName evidence="4">Protein CASP</fullName>
    </submittedName>
</protein>